<proteinExistence type="predicted"/>
<dbReference type="EnsemblPlants" id="AVESA.00010b.r2.1CG0103260.3">
    <property type="protein sequence ID" value="AVESA.00010b.r2.1CG0103260.3.CDS"/>
    <property type="gene ID" value="AVESA.00010b.r2.1CG0103260"/>
</dbReference>
<evidence type="ECO:0000313" key="1">
    <source>
        <dbReference type="EnsemblPlants" id="AVESA.00010b.r2.1CG0103260.3.CDS"/>
    </source>
</evidence>
<dbReference type="Proteomes" id="UP001732700">
    <property type="component" value="Chromosome 1C"/>
</dbReference>
<organism evidence="1 2">
    <name type="scientific">Avena sativa</name>
    <name type="common">Oat</name>
    <dbReference type="NCBI Taxonomy" id="4498"/>
    <lineage>
        <taxon>Eukaryota</taxon>
        <taxon>Viridiplantae</taxon>
        <taxon>Streptophyta</taxon>
        <taxon>Embryophyta</taxon>
        <taxon>Tracheophyta</taxon>
        <taxon>Spermatophyta</taxon>
        <taxon>Magnoliopsida</taxon>
        <taxon>Liliopsida</taxon>
        <taxon>Poales</taxon>
        <taxon>Poaceae</taxon>
        <taxon>BOP clade</taxon>
        <taxon>Pooideae</taxon>
        <taxon>Poodae</taxon>
        <taxon>Poeae</taxon>
        <taxon>Poeae Chloroplast Group 1 (Aveneae type)</taxon>
        <taxon>Aveninae</taxon>
        <taxon>Avena</taxon>
    </lineage>
</organism>
<protein>
    <submittedName>
        <fullName evidence="1">Uncharacterized protein</fullName>
    </submittedName>
</protein>
<evidence type="ECO:0000313" key="2">
    <source>
        <dbReference type="Proteomes" id="UP001732700"/>
    </source>
</evidence>
<accession>A0ACD5TPF5</accession>
<reference evidence="1" key="1">
    <citation type="submission" date="2021-05" db="EMBL/GenBank/DDBJ databases">
        <authorList>
            <person name="Scholz U."/>
            <person name="Mascher M."/>
            <person name="Fiebig A."/>
        </authorList>
    </citation>
    <scope>NUCLEOTIDE SEQUENCE [LARGE SCALE GENOMIC DNA]</scope>
</reference>
<name>A0ACD5TPF5_AVESA</name>
<keyword evidence="2" id="KW-1185">Reference proteome</keyword>
<sequence>MVLATAAASPAIAAVASTSFPSLLQYHLPRSRRTVTTFAFARRFRGTNPSPFRSGSKAASPTPTRAPTPAPEDDLGALEAELWRLRRRVELRFQRLAAEADEAYNDLRSSVRVVGGDRVVLTFRRSSLRFAASAILWSLALSAAAWALLGLAFRAWRQLLGRSWWDEPEGGPVVTKRDRSLGGKEVVVAKSSPVVAPVSRVQEPVRKVRRREPQARLPEWWPEVGTEVVELGQEAEKWARLANRLVRAIIDNRIAGRDYRFDDAIQLRQLCKISGVKVSFDAENARDSFYRATTGFVLDDCSRTAEDMGAAQINGENPRNFLAGLAINIGLDKFRAATLVCASVAARARACFLQCWALEIQGKRTEALDELVKISRIHNVFPPEENSAEMEMVAGGLKNNLEVAERVHLLSLYRSVCTAGNVQTAAEALGLVSTCQFSMTFDLLHLFPNIVCQLILC</sequence>
<reference evidence="1" key="2">
    <citation type="submission" date="2025-09" db="UniProtKB">
        <authorList>
            <consortium name="EnsemblPlants"/>
        </authorList>
    </citation>
    <scope>IDENTIFICATION</scope>
</reference>